<dbReference type="GO" id="GO:0005344">
    <property type="term" value="F:oxygen carrier activity"/>
    <property type="evidence" value="ECO:0007669"/>
    <property type="project" value="UniProtKB-KW"/>
</dbReference>
<keyword evidence="4" id="KW-0408">Iron</keyword>
<gene>
    <name evidence="7" type="ORF">IQ260_20375</name>
</gene>
<reference evidence="7" key="1">
    <citation type="submission" date="2020-10" db="EMBL/GenBank/DDBJ databases">
        <authorList>
            <person name="Castelo-Branco R."/>
            <person name="Eusebio N."/>
            <person name="Adriana R."/>
            <person name="Vieira A."/>
            <person name="Brugerolle De Fraissinette N."/>
            <person name="Rezende De Castro R."/>
            <person name="Schneider M.P."/>
            <person name="Vasconcelos V."/>
            <person name="Leao P.N."/>
        </authorList>
    </citation>
    <scope>NUCLEOTIDE SEQUENCE</scope>
    <source>
        <strain evidence="7">LEGE 11479</strain>
    </source>
</reference>
<organism evidence="7 8">
    <name type="scientific">Leptolyngbya cf. ectocarpi LEGE 11479</name>
    <dbReference type="NCBI Taxonomy" id="1828722"/>
    <lineage>
        <taxon>Bacteria</taxon>
        <taxon>Bacillati</taxon>
        <taxon>Cyanobacteriota</taxon>
        <taxon>Cyanophyceae</taxon>
        <taxon>Leptolyngbyales</taxon>
        <taxon>Leptolyngbyaceae</taxon>
        <taxon>Leptolyngbya group</taxon>
        <taxon>Leptolyngbya</taxon>
    </lineage>
</organism>
<comment type="similarity">
    <text evidence="5">Belongs to the globin family.</text>
</comment>
<dbReference type="GO" id="GO:0008941">
    <property type="term" value="F:nitric oxide dioxygenase NAD(P)H activity"/>
    <property type="evidence" value="ECO:0007669"/>
    <property type="project" value="TreeGrafter"/>
</dbReference>
<sequence length="148" mass="16610">MALNTDLLTASFDLLKHNKSEFSHLFYNTLFSDYPEVKPLFTHTNMHEQPKKLFASLALIVQNLTKPGVLTNTLQGMGTDHVKYGVFPEHYPMVGGTLLKSMATTLEENWTPEVSEAWVEAYSAITEIMLTGTDYPENILDLKRAGSV</sequence>
<dbReference type="GO" id="GO:0071949">
    <property type="term" value="F:FAD binding"/>
    <property type="evidence" value="ECO:0007669"/>
    <property type="project" value="TreeGrafter"/>
</dbReference>
<dbReference type="GO" id="GO:0020037">
    <property type="term" value="F:heme binding"/>
    <property type="evidence" value="ECO:0007669"/>
    <property type="project" value="InterPro"/>
</dbReference>
<dbReference type="GO" id="GO:0046872">
    <property type="term" value="F:metal ion binding"/>
    <property type="evidence" value="ECO:0007669"/>
    <property type="project" value="UniProtKB-KW"/>
</dbReference>
<dbReference type="CDD" id="cd12131">
    <property type="entry name" value="HGbI-like"/>
    <property type="match status" value="1"/>
</dbReference>
<evidence type="ECO:0000256" key="1">
    <source>
        <dbReference type="ARBA" id="ARBA00022617"/>
    </source>
</evidence>
<accession>A0A928ZWY3</accession>
<dbReference type="GO" id="GO:0019825">
    <property type="term" value="F:oxygen binding"/>
    <property type="evidence" value="ECO:0007669"/>
    <property type="project" value="InterPro"/>
</dbReference>
<evidence type="ECO:0000256" key="3">
    <source>
        <dbReference type="ARBA" id="ARBA00022723"/>
    </source>
</evidence>
<evidence type="ECO:0000313" key="7">
    <source>
        <dbReference type="EMBL" id="MBE9069004.1"/>
    </source>
</evidence>
<dbReference type="InterPro" id="IPR012292">
    <property type="entry name" value="Globin/Proto"/>
</dbReference>
<dbReference type="AlphaFoldDB" id="A0A928ZWY3"/>
<keyword evidence="2 5" id="KW-0561">Oxygen transport</keyword>
<dbReference type="Proteomes" id="UP000615026">
    <property type="component" value="Unassembled WGS sequence"/>
</dbReference>
<dbReference type="SUPFAM" id="SSF46458">
    <property type="entry name" value="Globin-like"/>
    <property type="match status" value="1"/>
</dbReference>
<dbReference type="Gene3D" id="1.10.490.10">
    <property type="entry name" value="Globins"/>
    <property type="match status" value="1"/>
</dbReference>
<evidence type="ECO:0000313" key="8">
    <source>
        <dbReference type="Proteomes" id="UP000615026"/>
    </source>
</evidence>
<dbReference type="GO" id="GO:0071500">
    <property type="term" value="P:cellular response to nitrosative stress"/>
    <property type="evidence" value="ECO:0007669"/>
    <property type="project" value="TreeGrafter"/>
</dbReference>
<evidence type="ECO:0000259" key="6">
    <source>
        <dbReference type="PROSITE" id="PS01033"/>
    </source>
</evidence>
<dbReference type="RefSeq" id="WP_193994925.1">
    <property type="nucleotide sequence ID" value="NZ_JADEXP010000223.1"/>
</dbReference>
<name>A0A928ZWY3_LEPEC</name>
<dbReference type="EMBL" id="JADEXP010000223">
    <property type="protein sequence ID" value="MBE9069004.1"/>
    <property type="molecule type" value="Genomic_DNA"/>
</dbReference>
<proteinExistence type="inferred from homology"/>
<dbReference type="Pfam" id="PF00042">
    <property type="entry name" value="Globin"/>
    <property type="match status" value="1"/>
</dbReference>
<dbReference type="GO" id="GO:0046210">
    <property type="term" value="P:nitric oxide catabolic process"/>
    <property type="evidence" value="ECO:0007669"/>
    <property type="project" value="TreeGrafter"/>
</dbReference>
<dbReference type="InterPro" id="IPR009050">
    <property type="entry name" value="Globin-like_sf"/>
</dbReference>
<keyword evidence="5" id="KW-0813">Transport</keyword>
<evidence type="ECO:0000256" key="2">
    <source>
        <dbReference type="ARBA" id="ARBA00022621"/>
    </source>
</evidence>
<evidence type="ECO:0000256" key="5">
    <source>
        <dbReference type="RuleBase" id="RU000356"/>
    </source>
</evidence>
<evidence type="ECO:0000256" key="4">
    <source>
        <dbReference type="ARBA" id="ARBA00023004"/>
    </source>
</evidence>
<dbReference type="PANTHER" id="PTHR43396:SF3">
    <property type="entry name" value="FLAVOHEMOPROTEIN"/>
    <property type="match status" value="1"/>
</dbReference>
<feature type="domain" description="Globin" evidence="6">
    <location>
        <begin position="1"/>
        <end position="134"/>
    </location>
</feature>
<dbReference type="PANTHER" id="PTHR43396">
    <property type="entry name" value="FLAVOHEMOPROTEIN"/>
    <property type="match status" value="1"/>
</dbReference>
<keyword evidence="8" id="KW-1185">Reference proteome</keyword>
<dbReference type="PROSITE" id="PS01033">
    <property type="entry name" value="GLOBIN"/>
    <property type="match status" value="1"/>
</dbReference>
<keyword evidence="1 5" id="KW-0349">Heme</keyword>
<dbReference type="InterPro" id="IPR000971">
    <property type="entry name" value="Globin"/>
</dbReference>
<keyword evidence="3" id="KW-0479">Metal-binding</keyword>
<protein>
    <submittedName>
        <fullName evidence="7">Flavohemoprotein</fullName>
    </submittedName>
</protein>
<comment type="caution">
    <text evidence="7">The sequence shown here is derived from an EMBL/GenBank/DDBJ whole genome shotgun (WGS) entry which is preliminary data.</text>
</comment>